<reference evidence="4" key="1">
    <citation type="submission" date="2025-08" db="UniProtKB">
        <authorList>
            <consortium name="RefSeq"/>
        </authorList>
    </citation>
    <scope>IDENTIFICATION</scope>
    <source>
        <tissue evidence="4">Whole sample</tissue>
    </source>
</reference>
<protein>
    <submittedName>
        <fullName evidence="4">28 kDa ookinete surface antigen-like</fullName>
    </submittedName>
</protein>
<keyword evidence="1" id="KW-1133">Transmembrane helix</keyword>
<dbReference type="GeneID" id="111108430"/>
<feature type="domain" description="EB" evidence="2">
    <location>
        <begin position="137"/>
        <end position="182"/>
    </location>
</feature>
<dbReference type="OrthoDB" id="504708at2759"/>
<organism evidence="3 4">
    <name type="scientific">Crassostrea virginica</name>
    <name type="common">Eastern oyster</name>
    <dbReference type="NCBI Taxonomy" id="6565"/>
    <lineage>
        <taxon>Eukaryota</taxon>
        <taxon>Metazoa</taxon>
        <taxon>Spiralia</taxon>
        <taxon>Lophotrochozoa</taxon>
        <taxon>Mollusca</taxon>
        <taxon>Bivalvia</taxon>
        <taxon>Autobranchia</taxon>
        <taxon>Pteriomorphia</taxon>
        <taxon>Ostreida</taxon>
        <taxon>Ostreoidea</taxon>
        <taxon>Ostreidae</taxon>
        <taxon>Crassostrea</taxon>
    </lineage>
</organism>
<dbReference type="AlphaFoldDB" id="A0A8B8BA16"/>
<evidence type="ECO:0000256" key="1">
    <source>
        <dbReference type="SAM" id="Phobius"/>
    </source>
</evidence>
<dbReference type="Pfam" id="PF01683">
    <property type="entry name" value="EB"/>
    <property type="match status" value="2"/>
</dbReference>
<dbReference type="KEGG" id="cvn:111108430"/>
<keyword evidence="3" id="KW-1185">Reference proteome</keyword>
<evidence type="ECO:0000313" key="4">
    <source>
        <dbReference type="RefSeq" id="XP_022300018.1"/>
    </source>
</evidence>
<accession>A0A8B8BA16</accession>
<feature type="transmembrane region" description="Helical" evidence="1">
    <location>
        <begin position="191"/>
        <end position="213"/>
    </location>
</feature>
<sequence>MNINCSSWKNGEYAIFEAHHVCRESNAYCSSIVNTCICHCLNGYIAVGRHCLKANVTLGSACVADQQCTGSSFSGLCSDGYCKCQRGYRFIQDKCFSGNRSLGESCRFTQQCAQANTVCLQEKCQCIVGFSEFNSAYCLKGSISVNKQCSYNKQCLGFPNAVCIEGNCTCIQGYTTEANGHCRKPPSVLELTLGSLFGGLFLIVLSASTFFVIRKFRSKDHKRNYTHNHDEAAVDLSMTCEVYSTARASDHERNINSPRSSGVSIAKNKKLVLGNVSTSIPLSKPSTPCKQQVDRTPTKHVEVYSHLSNKDESCNNMNYDHSCITNVNDYDDITESTQFQNADMDVYSVAS</sequence>
<dbReference type="PANTHER" id="PTHR39069">
    <property type="entry name" value="ECDYSONE-INDUCIBLE GENE E1, ISOFORM A"/>
    <property type="match status" value="1"/>
</dbReference>
<keyword evidence="1" id="KW-0472">Membrane</keyword>
<gene>
    <name evidence="4" type="primary">LOC111108430</name>
</gene>
<dbReference type="PANTHER" id="PTHR39069:SF8">
    <property type="entry name" value="FI17111P1"/>
    <property type="match status" value="1"/>
</dbReference>
<name>A0A8B8BA16_CRAVI</name>
<evidence type="ECO:0000259" key="2">
    <source>
        <dbReference type="Pfam" id="PF01683"/>
    </source>
</evidence>
<dbReference type="InterPro" id="IPR006149">
    <property type="entry name" value="EB_dom"/>
</dbReference>
<proteinExistence type="predicted"/>
<evidence type="ECO:0000313" key="3">
    <source>
        <dbReference type="Proteomes" id="UP000694844"/>
    </source>
</evidence>
<dbReference type="Proteomes" id="UP000694844">
    <property type="component" value="Chromosome 8"/>
</dbReference>
<keyword evidence="1" id="KW-0812">Transmembrane</keyword>
<feature type="domain" description="EB" evidence="2">
    <location>
        <begin position="40"/>
        <end position="95"/>
    </location>
</feature>
<dbReference type="RefSeq" id="XP_022300018.1">
    <property type="nucleotide sequence ID" value="XM_022444310.1"/>
</dbReference>